<organism evidence="2 3">
    <name type="scientific">Cryomyces antarcticus</name>
    <dbReference type="NCBI Taxonomy" id="329879"/>
    <lineage>
        <taxon>Eukaryota</taxon>
        <taxon>Fungi</taxon>
        <taxon>Dikarya</taxon>
        <taxon>Ascomycota</taxon>
        <taxon>Pezizomycotina</taxon>
        <taxon>Dothideomycetes</taxon>
        <taxon>Dothideomycetes incertae sedis</taxon>
        <taxon>Cryomyces</taxon>
    </lineage>
</organism>
<keyword evidence="3" id="KW-1185">Reference proteome</keyword>
<name>A0ABR0LMU0_9PEZI</name>
<comment type="caution">
    <text evidence="2">The sequence shown here is derived from an EMBL/GenBank/DDBJ whole genome shotgun (WGS) entry which is preliminary data.</text>
</comment>
<protein>
    <submittedName>
        <fullName evidence="2">Uncharacterized protein</fullName>
    </submittedName>
</protein>
<feature type="compositionally biased region" description="Acidic residues" evidence="1">
    <location>
        <begin position="303"/>
        <end position="328"/>
    </location>
</feature>
<feature type="region of interest" description="Disordered" evidence="1">
    <location>
        <begin position="179"/>
        <end position="209"/>
    </location>
</feature>
<dbReference type="PANTHER" id="PTHR28079">
    <property type="entry name" value="RNA POLYMERASE I-SPECIFIC TRANSCRIPTION INITIATION FACTOR RRN5"/>
    <property type="match status" value="1"/>
</dbReference>
<dbReference type="EMBL" id="JAVRRA010017156">
    <property type="protein sequence ID" value="KAK5200764.1"/>
    <property type="molecule type" value="Genomic_DNA"/>
</dbReference>
<feature type="compositionally biased region" description="Basic and acidic residues" evidence="1">
    <location>
        <begin position="145"/>
        <end position="160"/>
    </location>
</feature>
<evidence type="ECO:0000256" key="1">
    <source>
        <dbReference type="SAM" id="MobiDB-lite"/>
    </source>
</evidence>
<reference evidence="2 3" key="1">
    <citation type="submission" date="2023-08" db="EMBL/GenBank/DDBJ databases">
        <title>Black Yeasts Isolated from many extreme environments.</title>
        <authorList>
            <person name="Coleine C."/>
            <person name="Stajich J.E."/>
            <person name="Selbmann L."/>
        </authorList>
    </citation>
    <scope>NUCLEOTIDE SEQUENCE [LARGE SCALE GENOMIC DNA]</scope>
    <source>
        <strain evidence="2 3">CCFEE 536</strain>
    </source>
</reference>
<evidence type="ECO:0000313" key="3">
    <source>
        <dbReference type="Proteomes" id="UP001357485"/>
    </source>
</evidence>
<dbReference type="PANTHER" id="PTHR28079:SF1">
    <property type="entry name" value="RNA POLYMERASE I-SPECIFIC TRANSCRIPTION INITIATION FACTOR RRN5"/>
    <property type="match status" value="1"/>
</dbReference>
<feature type="region of interest" description="Disordered" evidence="1">
    <location>
        <begin position="76"/>
        <end position="160"/>
    </location>
</feature>
<sequence length="374" mass="41761">MKRTLEPRVLRKDVLTALSVLGMNRSSERFWAETPRRCNLRVYARVRDVRLESDRGPKSKTRGVELSLKEVESSLGTDAFEAVMEEAPASPSDEEFDNDSSDAPSDQGGDPDGPPSNTQLSVDEDIDPKHAGMSPRRRLHRKRKRDEEELYAKYDDYVDEIDKKASDQEERRMWEMLGQQPREGLKPEELLSSKAAPFLGRPASDSRDWRDHVDYRSEWEQFGGPVLRGSFTHARRTVDKVSRKPNLPSPARTRKPTVAAVRMDYAHGGSSNEKIEEVDSIDSLVPPDHADNEADPPSPANGEDSDPQDSDISMEELPEESEDEELDDNLASPQANYDELDSAPGVSSGDSEISDEDNQDKEVGLTGRDAGAPL</sequence>
<gene>
    <name evidence="2" type="ORF">LTR16_004994</name>
</gene>
<dbReference type="InterPro" id="IPR039601">
    <property type="entry name" value="Rrn5"/>
</dbReference>
<evidence type="ECO:0000313" key="2">
    <source>
        <dbReference type="EMBL" id="KAK5200764.1"/>
    </source>
</evidence>
<dbReference type="Proteomes" id="UP001357485">
    <property type="component" value="Unassembled WGS sequence"/>
</dbReference>
<feature type="region of interest" description="Disordered" evidence="1">
    <location>
        <begin position="231"/>
        <end position="374"/>
    </location>
</feature>
<proteinExistence type="predicted"/>
<accession>A0ABR0LMU0</accession>
<feature type="compositionally biased region" description="Basic residues" evidence="1">
    <location>
        <begin position="135"/>
        <end position="144"/>
    </location>
</feature>